<dbReference type="InterPro" id="IPR002835">
    <property type="entry name" value="CofC"/>
</dbReference>
<proteinExistence type="predicted"/>
<evidence type="ECO:0000256" key="3">
    <source>
        <dbReference type="ARBA" id="ARBA00022741"/>
    </source>
</evidence>
<dbReference type="EMBL" id="BAAAPN010000056">
    <property type="protein sequence ID" value="GAA1764960.1"/>
    <property type="molecule type" value="Genomic_DNA"/>
</dbReference>
<evidence type="ECO:0000256" key="1">
    <source>
        <dbReference type="ARBA" id="ARBA00022679"/>
    </source>
</evidence>
<dbReference type="Gene3D" id="3.90.550.10">
    <property type="entry name" value="Spore Coat Polysaccharide Biosynthesis Protein SpsA, Chain A"/>
    <property type="match status" value="1"/>
</dbReference>
<keyword evidence="3" id="KW-0547">Nucleotide-binding</keyword>
<gene>
    <name evidence="6" type="primary">cofC</name>
    <name evidence="6" type="ORF">GCM10009810_24900</name>
</gene>
<evidence type="ECO:0000256" key="2">
    <source>
        <dbReference type="ARBA" id="ARBA00022695"/>
    </source>
</evidence>
<reference evidence="6 7" key="1">
    <citation type="journal article" date="2019" name="Int. J. Syst. Evol. Microbiol.">
        <title>The Global Catalogue of Microorganisms (GCM) 10K type strain sequencing project: providing services to taxonomists for standard genome sequencing and annotation.</title>
        <authorList>
            <consortium name="The Broad Institute Genomics Platform"/>
            <consortium name="The Broad Institute Genome Sequencing Center for Infectious Disease"/>
            <person name="Wu L."/>
            <person name="Ma J."/>
        </authorList>
    </citation>
    <scope>NUCLEOTIDE SEQUENCE [LARGE SCALE GENOMIC DNA]</scope>
    <source>
        <strain evidence="6 7">JCM 15591</strain>
    </source>
</reference>
<keyword evidence="7" id="KW-1185">Reference proteome</keyword>
<keyword evidence="1" id="KW-0808">Transferase</keyword>
<sequence>MNLYLVPATPGPARLAGRPAAYFRHDIITGMTPPDARAQGWRVVIPAQGAPNGKSRLHHPQRAALSRALARDTLEMAALAVGADRLLVVTGDDDIRGYAEGVGARVLTDPGGGLNAAIRAGVVALGPGPVAALLGDIPSARAEDLATALAACAAVGHGVVPDHTGVGSVLLAAYDGALTPDFGPASAQHHLAAGYRPVGQELARLRRDVDVHDDLASVLAFGCGRHTAEVLAGWAPIGSD</sequence>
<organism evidence="6 7">
    <name type="scientific">Nostocoides vanveenii</name>
    <dbReference type="NCBI Taxonomy" id="330835"/>
    <lineage>
        <taxon>Bacteria</taxon>
        <taxon>Bacillati</taxon>
        <taxon>Actinomycetota</taxon>
        <taxon>Actinomycetes</taxon>
        <taxon>Micrococcales</taxon>
        <taxon>Intrasporangiaceae</taxon>
        <taxon>Nostocoides</taxon>
    </lineage>
</organism>
<keyword evidence="2 6" id="KW-0548">Nucleotidyltransferase</keyword>
<dbReference type="PANTHER" id="PTHR40392:SF1">
    <property type="entry name" value="2-PHOSPHO-L-LACTATE GUANYLYLTRANSFERASE"/>
    <property type="match status" value="1"/>
</dbReference>
<dbReference type="PANTHER" id="PTHR40392">
    <property type="entry name" value="2-PHOSPHO-L-LACTATE GUANYLYLTRANSFERASE"/>
    <property type="match status" value="1"/>
</dbReference>
<evidence type="ECO:0000259" key="5">
    <source>
        <dbReference type="Pfam" id="PF12804"/>
    </source>
</evidence>
<keyword evidence="4" id="KW-0342">GTP-binding</keyword>
<dbReference type="NCBIfam" id="TIGR03552">
    <property type="entry name" value="F420_cofC"/>
    <property type="match status" value="1"/>
</dbReference>
<accession>A0ABN2KSM7</accession>
<protein>
    <submittedName>
        <fullName evidence="6">2-phospho-L-lactate guanylyltransferase</fullName>
    </submittedName>
</protein>
<dbReference type="SUPFAM" id="SSF53448">
    <property type="entry name" value="Nucleotide-diphospho-sugar transferases"/>
    <property type="match status" value="1"/>
</dbReference>
<feature type="domain" description="MobA-like NTP transferase" evidence="5">
    <location>
        <begin position="77"/>
        <end position="179"/>
    </location>
</feature>
<dbReference type="InterPro" id="IPR029044">
    <property type="entry name" value="Nucleotide-diphossugar_trans"/>
</dbReference>
<dbReference type="InterPro" id="IPR025877">
    <property type="entry name" value="MobA-like_NTP_Trfase"/>
</dbReference>
<dbReference type="Pfam" id="PF12804">
    <property type="entry name" value="NTP_transf_3"/>
    <property type="match status" value="1"/>
</dbReference>
<evidence type="ECO:0000256" key="4">
    <source>
        <dbReference type="ARBA" id="ARBA00023134"/>
    </source>
</evidence>
<name>A0ABN2KSM7_9MICO</name>
<comment type="caution">
    <text evidence="6">The sequence shown here is derived from an EMBL/GenBank/DDBJ whole genome shotgun (WGS) entry which is preliminary data.</text>
</comment>
<dbReference type="GO" id="GO:0016779">
    <property type="term" value="F:nucleotidyltransferase activity"/>
    <property type="evidence" value="ECO:0007669"/>
    <property type="project" value="UniProtKB-KW"/>
</dbReference>
<evidence type="ECO:0000313" key="7">
    <source>
        <dbReference type="Proteomes" id="UP001501475"/>
    </source>
</evidence>
<dbReference type="Proteomes" id="UP001501475">
    <property type="component" value="Unassembled WGS sequence"/>
</dbReference>
<evidence type="ECO:0000313" key="6">
    <source>
        <dbReference type="EMBL" id="GAA1764960.1"/>
    </source>
</evidence>